<sequence>MNNSFVCGYLRIQGLTDDHPTLTTYFEGQIIGPTHPFLTSAWNATDEDDLAHWRKFPSFRSYFPTCATPSHLKKASHSIRKDYTKRDYIFMRWKELFLVPDHTKKELVGASFEGFYYIAFNQRTGAVSGYYYHANSNKDQQLELEYVEERCVASFEFR</sequence>
<dbReference type="STRING" id="1160509.A0A3N4I7W2"/>
<dbReference type="PANTHER" id="PTHR14534">
    <property type="entry name" value="VACUOLAR IMPORT AND DEGRADATION PROTEIN 24"/>
    <property type="match status" value="1"/>
</dbReference>
<reference evidence="2 3" key="1">
    <citation type="journal article" date="2018" name="Nat. Ecol. Evol.">
        <title>Pezizomycetes genomes reveal the molecular basis of ectomycorrhizal truffle lifestyle.</title>
        <authorList>
            <person name="Murat C."/>
            <person name="Payen T."/>
            <person name="Noel B."/>
            <person name="Kuo A."/>
            <person name="Morin E."/>
            <person name="Chen J."/>
            <person name="Kohler A."/>
            <person name="Krizsan K."/>
            <person name="Balestrini R."/>
            <person name="Da Silva C."/>
            <person name="Montanini B."/>
            <person name="Hainaut M."/>
            <person name="Levati E."/>
            <person name="Barry K.W."/>
            <person name="Belfiori B."/>
            <person name="Cichocki N."/>
            <person name="Clum A."/>
            <person name="Dockter R.B."/>
            <person name="Fauchery L."/>
            <person name="Guy J."/>
            <person name="Iotti M."/>
            <person name="Le Tacon F."/>
            <person name="Lindquist E.A."/>
            <person name="Lipzen A."/>
            <person name="Malagnac F."/>
            <person name="Mello A."/>
            <person name="Molinier V."/>
            <person name="Miyauchi S."/>
            <person name="Poulain J."/>
            <person name="Riccioni C."/>
            <person name="Rubini A."/>
            <person name="Sitrit Y."/>
            <person name="Splivallo R."/>
            <person name="Traeger S."/>
            <person name="Wang M."/>
            <person name="Zifcakova L."/>
            <person name="Wipf D."/>
            <person name="Zambonelli A."/>
            <person name="Paolocci F."/>
            <person name="Nowrousian M."/>
            <person name="Ottonello S."/>
            <person name="Baldrian P."/>
            <person name="Spatafora J.W."/>
            <person name="Henrissat B."/>
            <person name="Nagy L.G."/>
            <person name="Aury J.M."/>
            <person name="Wincker P."/>
            <person name="Grigoriev I.V."/>
            <person name="Bonfante P."/>
            <person name="Martin F.M."/>
        </authorList>
    </citation>
    <scope>NUCLEOTIDE SEQUENCE [LARGE SCALE GENOMIC DNA]</scope>
    <source>
        <strain evidence="2 3">RN42</strain>
    </source>
</reference>
<organism evidence="2 3">
    <name type="scientific">Ascobolus immersus RN42</name>
    <dbReference type="NCBI Taxonomy" id="1160509"/>
    <lineage>
        <taxon>Eukaryota</taxon>
        <taxon>Fungi</taxon>
        <taxon>Dikarya</taxon>
        <taxon>Ascomycota</taxon>
        <taxon>Pezizomycotina</taxon>
        <taxon>Pezizomycetes</taxon>
        <taxon>Pezizales</taxon>
        <taxon>Ascobolaceae</taxon>
        <taxon>Ascobolus</taxon>
    </lineage>
</organism>
<dbReference type="Pfam" id="PF09783">
    <property type="entry name" value="Vac_ImportDeg"/>
    <property type="match status" value="1"/>
</dbReference>
<evidence type="ECO:0000313" key="2">
    <source>
        <dbReference type="EMBL" id="RPA82173.1"/>
    </source>
</evidence>
<dbReference type="GO" id="GO:0043161">
    <property type="term" value="P:proteasome-mediated ubiquitin-dependent protein catabolic process"/>
    <property type="evidence" value="ECO:0007669"/>
    <property type="project" value="TreeGrafter"/>
</dbReference>
<dbReference type="Proteomes" id="UP000275078">
    <property type="component" value="Unassembled WGS sequence"/>
</dbReference>
<dbReference type="GO" id="GO:0034657">
    <property type="term" value="C:GID complex"/>
    <property type="evidence" value="ECO:0007669"/>
    <property type="project" value="TreeGrafter"/>
</dbReference>
<dbReference type="InterPro" id="IPR018618">
    <property type="entry name" value="GID4/10-like"/>
</dbReference>
<name>A0A3N4I7W2_ASCIM</name>
<evidence type="ECO:0000256" key="1">
    <source>
        <dbReference type="ARBA" id="ARBA00061469"/>
    </source>
</evidence>
<comment type="similarity">
    <text evidence="1">Belongs to the GID4/VID24 family.</text>
</comment>
<proteinExistence type="inferred from homology"/>
<evidence type="ECO:0000313" key="3">
    <source>
        <dbReference type="Proteomes" id="UP000275078"/>
    </source>
</evidence>
<dbReference type="GO" id="GO:0007039">
    <property type="term" value="P:protein catabolic process in the vacuole"/>
    <property type="evidence" value="ECO:0007669"/>
    <property type="project" value="TreeGrafter"/>
</dbReference>
<dbReference type="OrthoDB" id="62at2759"/>
<dbReference type="GO" id="GO:0045721">
    <property type="term" value="P:negative regulation of gluconeogenesis"/>
    <property type="evidence" value="ECO:0007669"/>
    <property type="project" value="TreeGrafter"/>
</dbReference>
<protein>
    <recommendedName>
        <fullName evidence="4">Vacuolar import and degradation protein</fullName>
    </recommendedName>
</protein>
<keyword evidence="3" id="KW-1185">Reference proteome</keyword>
<dbReference type="GO" id="GO:0005773">
    <property type="term" value="C:vacuole"/>
    <property type="evidence" value="ECO:0007669"/>
    <property type="project" value="GOC"/>
</dbReference>
<accession>A0A3N4I7W2</accession>
<dbReference type="PANTHER" id="PTHR14534:SF3">
    <property type="entry name" value="GID COMPLEX SUBUNIT 4 HOMOLOG"/>
    <property type="match status" value="1"/>
</dbReference>
<dbReference type="GO" id="GO:0006623">
    <property type="term" value="P:protein targeting to vacuole"/>
    <property type="evidence" value="ECO:0007669"/>
    <property type="project" value="TreeGrafter"/>
</dbReference>
<gene>
    <name evidence="2" type="ORF">BJ508DRAFT_318129</name>
</gene>
<evidence type="ECO:0008006" key="4">
    <source>
        <dbReference type="Google" id="ProtNLM"/>
    </source>
</evidence>
<dbReference type="EMBL" id="ML119673">
    <property type="protein sequence ID" value="RPA82173.1"/>
    <property type="molecule type" value="Genomic_DNA"/>
</dbReference>
<dbReference type="AlphaFoldDB" id="A0A3N4I7W2"/>